<feature type="domain" description="Ciliary microtubule inner protein 2A-C-like" evidence="7">
    <location>
        <begin position="23"/>
        <end position="82"/>
    </location>
</feature>
<dbReference type="GO" id="GO:0003676">
    <property type="term" value="F:nucleic acid binding"/>
    <property type="evidence" value="ECO:0007669"/>
    <property type="project" value="InterPro"/>
</dbReference>
<dbReference type="InterPro" id="IPR036397">
    <property type="entry name" value="RNaseH_sf"/>
</dbReference>
<keyword evidence="10" id="KW-1185">Reference proteome</keyword>
<gene>
    <name evidence="9" type="ORF">QTP70_023687</name>
</gene>
<evidence type="ECO:0000259" key="7">
    <source>
        <dbReference type="Pfam" id="PF10629"/>
    </source>
</evidence>
<evidence type="ECO:0000256" key="2">
    <source>
        <dbReference type="ARBA" id="ARBA00022490"/>
    </source>
</evidence>
<comment type="similarity">
    <text evidence="5">Belongs to the CIMIP2 family.</text>
</comment>
<dbReference type="Pfam" id="PF13358">
    <property type="entry name" value="DDE_3"/>
    <property type="match status" value="1"/>
</dbReference>
<dbReference type="EMBL" id="JAUCMX010000019">
    <property type="protein sequence ID" value="KAK3516810.1"/>
    <property type="molecule type" value="Genomic_DNA"/>
</dbReference>
<accession>A0AAE0UT80</accession>
<evidence type="ECO:0000256" key="1">
    <source>
        <dbReference type="ARBA" id="ARBA00004430"/>
    </source>
</evidence>
<dbReference type="Gene3D" id="3.30.420.10">
    <property type="entry name" value="Ribonuclease H-like superfamily/Ribonuclease H"/>
    <property type="match status" value="1"/>
</dbReference>
<organism evidence="9 10">
    <name type="scientific">Hemibagrus guttatus</name>
    <dbReference type="NCBI Taxonomy" id="175788"/>
    <lineage>
        <taxon>Eukaryota</taxon>
        <taxon>Metazoa</taxon>
        <taxon>Chordata</taxon>
        <taxon>Craniata</taxon>
        <taxon>Vertebrata</taxon>
        <taxon>Euteleostomi</taxon>
        <taxon>Actinopterygii</taxon>
        <taxon>Neopterygii</taxon>
        <taxon>Teleostei</taxon>
        <taxon>Ostariophysi</taxon>
        <taxon>Siluriformes</taxon>
        <taxon>Bagridae</taxon>
        <taxon>Hemibagrus</taxon>
    </lineage>
</organism>
<evidence type="ECO:0000256" key="3">
    <source>
        <dbReference type="ARBA" id="ARBA00023212"/>
    </source>
</evidence>
<evidence type="ECO:0000313" key="10">
    <source>
        <dbReference type="Proteomes" id="UP001274896"/>
    </source>
</evidence>
<keyword evidence="3" id="KW-0206">Cytoskeleton</keyword>
<evidence type="ECO:0000259" key="8">
    <source>
        <dbReference type="Pfam" id="PF13358"/>
    </source>
</evidence>
<proteinExistence type="inferred from homology"/>
<feature type="domain" description="Tc1-like transposase DDE" evidence="8">
    <location>
        <begin position="179"/>
        <end position="281"/>
    </location>
</feature>
<evidence type="ECO:0000256" key="4">
    <source>
        <dbReference type="ARBA" id="ARBA00023273"/>
    </source>
</evidence>
<protein>
    <recommendedName>
        <fullName evidence="6">Ciliary microtubule inner protein 2C</fullName>
    </recommendedName>
</protein>
<dbReference type="GO" id="GO:0015630">
    <property type="term" value="C:microtubule cytoskeleton"/>
    <property type="evidence" value="ECO:0007669"/>
    <property type="project" value="UniProtKB-ARBA"/>
</dbReference>
<dbReference type="AlphaFoldDB" id="A0AAE0UT80"/>
<dbReference type="Pfam" id="PF10629">
    <property type="entry name" value="CMI2B-like"/>
    <property type="match status" value="1"/>
</dbReference>
<dbReference type="GO" id="GO:0005930">
    <property type="term" value="C:axoneme"/>
    <property type="evidence" value="ECO:0007669"/>
    <property type="project" value="UniProtKB-SubCell"/>
</dbReference>
<name>A0AAE0UT80_9TELE</name>
<keyword evidence="4" id="KW-0966">Cell projection</keyword>
<evidence type="ECO:0000256" key="6">
    <source>
        <dbReference type="ARBA" id="ARBA00041160"/>
    </source>
</evidence>
<reference evidence="9" key="1">
    <citation type="submission" date="2023-06" db="EMBL/GenBank/DDBJ databases">
        <title>Male Hemibagrus guttatus genome.</title>
        <authorList>
            <person name="Bian C."/>
        </authorList>
    </citation>
    <scope>NUCLEOTIDE SEQUENCE</scope>
    <source>
        <strain evidence="9">Male_cb2023</strain>
        <tissue evidence="9">Muscle</tissue>
    </source>
</reference>
<comment type="caution">
    <text evidence="9">The sequence shown here is derived from an EMBL/GenBank/DDBJ whole genome shotgun (WGS) entry which is preliminary data.</text>
</comment>
<evidence type="ECO:0000256" key="5">
    <source>
        <dbReference type="ARBA" id="ARBA00035661"/>
    </source>
</evidence>
<dbReference type="PANTHER" id="PTHR34924">
    <property type="entry name" value="UPF0573 PROTEIN C2ORF70"/>
    <property type="match status" value="1"/>
</dbReference>
<sequence length="316" mass="36249">MIPKTFGKILWTDETKIELFGRFTGHLPSTKFLYGDTFGKASIKYLQDARCASMASHASEYSKGGMFPCIYSNNGSLITVHRSHNRYPAIYPTYWARYNEDFKRQGEIKLFNQLAQKHRAHYKDKTGTWHPVSFFIMPVTEDEKSVSHYVWRKSNTAFQKKIIPTVKYGGGSVMDWGCFAASGPGRLAVINGTMNSAVYQKILKENVRPSVCGLKLKRTWVLQQDNDPKHTSKSTSEWLKKNKMKTLEWPSQSHDLNPIEMLWHDLKKVVHARKPSNVAELQQFCKDEWAKIPPQRCNRLRRLIAVVAAKGGPTSY</sequence>
<dbReference type="InterPro" id="IPR038717">
    <property type="entry name" value="Tc1-like_DDE_dom"/>
</dbReference>
<evidence type="ECO:0000313" key="9">
    <source>
        <dbReference type="EMBL" id="KAK3516810.1"/>
    </source>
</evidence>
<dbReference type="InterPro" id="IPR018902">
    <property type="entry name" value="CMI2A-C-like_dom"/>
</dbReference>
<dbReference type="PANTHER" id="PTHR34924:SF1">
    <property type="entry name" value="PROTEIN FAM166C"/>
    <property type="match status" value="1"/>
</dbReference>
<dbReference type="InterPro" id="IPR052329">
    <property type="entry name" value="CIMIP2C"/>
</dbReference>
<keyword evidence="2" id="KW-0963">Cytoplasm</keyword>
<dbReference type="Proteomes" id="UP001274896">
    <property type="component" value="Unassembled WGS sequence"/>
</dbReference>
<comment type="subcellular location">
    <subcellularLocation>
        <location evidence="1">Cytoplasm</location>
        <location evidence="1">Cytoskeleton</location>
        <location evidence="1">Cilium axoneme</location>
    </subcellularLocation>
</comment>